<keyword evidence="2" id="KW-1185">Reference proteome</keyword>
<dbReference type="Proteomes" id="UP001420932">
    <property type="component" value="Unassembled WGS sequence"/>
</dbReference>
<name>A0AAP0J5S6_9MAGN</name>
<dbReference type="EMBL" id="JBBNAF010000007">
    <property type="protein sequence ID" value="KAK9128202.1"/>
    <property type="molecule type" value="Genomic_DNA"/>
</dbReference>
<gene>
    <name evidence="1" type="ORF">Syun_016999</name>
</gene>
<comment type="caution">
    <text evidence="1">The sequence shown here is derived from an EMBL/GenBank/DDBJ whole genome shotgun (WGS) entry which is preliminary data.</text>
</comment>
<proteinExistence type="predicted"/>
<protein>
    <submittedName>
        <fullName evidence="1">Uncharacterized protein</fullName>
    </submittedName>
</protein>
<evidence type="ECO:0000313" key="2">
    <source>
        <dbReference type="Proteomes" id="UP001420932"/>
    </source>
</evidence>
<reference evidence="1 2" key="1">
    <citation type="submission" date="2024-01" db="EMBL/GenBank/DDBJ databases">
        <title>Genome assemblies of Stephania.</title>
        <authorList>
            <person name="Yang L."/>
        </authorList>
    </citation>
    <scope>NUCLEOTIDE SEQUENCE [LARGE SCALE GENOMIC DNA]</scope>
    <source>
        <strain evidence="1">YNDBR</strain>
        <tissue evidence="1">Leaf</tissue>
    </source>
</reference>
<accession>A0AAP0J5S6</accession>
<sequence length="54" mass="6172">MHKSTIEAVASMFDAIGNDHAVWARHEEGKMRRKMRQNLSQGQCCGVMQTLLIR</sequence>
<organism evidence="1 2">
    <name type="scientific">Stephania yunnanensis</name>
    <dbReference type="NCBI Taxonomy" id="152371"/>
    <lineage>
        <taxon>Eukaryota</taxon>
        <taxon>Viridiplantae</taxon>
        <taxon>Streptophyta</taxon>
        <taxon>Embryophyta</taxon>
        <taxon>Tracheophyta</taxon>
        <taxon>Spermatophyta</taxon>
        <taxon>Magnoliopsida</taxon>
        <taxon>Ranunculales</taxon>
        <taxon>Menispermaceae</taxon>
        <taxon>Menispermoideae</taxon>
        <taxon>Cissampelideae</taxon>
        <taxon>Stephania</taxon>
    </lineage>
</organism>
<evidence type="ECO:0000313" key="1">
    <source>
        <dbReference type="EMBL" id="KAK9128202.1"/>
    </source>
</evidence>
<dbReference type="AlphaFoldDB" id="A0AAP0J5S6"/>